<evidence type="ECO:0000256" key="5">
    <source>
        <dbReference type="ARBA" id="ARBA00023004"/>
    </source>
</evidence>
<dbReference type="Proteomes" id="UP000010473">
    <property type="component" value="Plasmid pSTA7437.01"/>
</dbReference>
<dbReference type="PATRIC" id="fig|111780.3.peg.4824"/>
<dbReference type="InterPro" id="IPR036396">
    <property type="entry name" value="Cyt_P450_sf"/>
</dbReference>
<dbReference type="InterPro" id="IPR002401">
    <property type="entry name" value="Cyt_P450_E_grp-I"/>
</dbReference>
<accession>K9Y2A9</accession>
<keyword evidence="5 6" id="KW-0408">Iron</keyword>
<keyword evidence="4" id="KW-0560">Oxidoreductase</keyword>
<comment type="similarity">
    <text evidence="1">Belongs to the cytochrome P450 family.</text>
</comment>
<dbReference type="PANTHER" id="PTHR24302">
    <property type="entry name" value="CYTOCHROME P450 FAMILY 3"/>
    <property type="match status" value="1"/>
</dbReference>
<reference evidence="8" key="1">
    <citation type="journal article" date="2013" name="Proc. Natl. Acad. Sci. U.S.A.">
        <title>Improving the coverage of the cyanobacterial phylum using diversity-driven genome sequencing.</title>
        <authorList>
            <person name="Shih P.M."/>
            <person name="Wu D."/>
            <person name="Latifi A."/>
            <person name="Axen S.D."/>
            <person name="Fewer D.P."/>
            <person name="Talla E."/>
            <person name="Calteau A."/>
            <person name="Cai F."/>
            <person name="Tandeau de Marsac N."/>
            <person name="Rippka R."/>
            <person name="Herdman M."/>
            <person name="Sivonen K."/>
            <person name="Coursin T."/>
            <person name="Laurent T."/>
            <person name="Goodwin L."/>
            <person name="Nolan M."/>
            <person name="Davenport K.W."/>
            <person name="Han C.S."/>
            <person name="Rubin E.M."/>
            <person name="Eisen J.A."/>
            <person name="Woyke T."/>
            <person name="Gugger M."/>
            <person name="Kerfeld C.A."/>
        </authorList>
    </citation>
    <scope>NUCLEOTIDE SEQUENCE [LARGE SCALE GENOMIC DNA]</scope>
    <source>
        <strain evidence="8">ATCC 29371 / PCC 7437</strain>
        <plasmid evidence="8">Plasmid pSTA7437.01</plasmid>
    </source>
</reference>
<dbReference type="EMBL" id="CP003654">
    <property type="protein sequence ID" value="AFZ38122.1"/>
    <property type="molecule type" value="Genomic_DNA"/>
</dbReference>
<evidence type="ECO:0000256" key="3">
    <source>
        <dbReference type="ARBA" id="ARBA00022723"/>
    </source>
</evidence>
<dbReference type="InterPro" id="IPR050705">
    <property type="entry name" value="Cytochrome_P450_3A"/>
</dbReference>
<dbReference type="InterPro" id="IPR001128">
    <property type="entry name" value="Cyt_P450"/>
</dbReference>
<evidence type="ECO:0000256" key="1">
    <source>
        <dbReference type="ARBA" id="ARBA00010617"/>
    </source>
</evidence>
<dbReference type="KEGG" id="scs:Sta7437_4667"/>
<name>K9Y2A9_STAC7</name>
<evidence type="ECO:0000256" key="6">
    <source>
        <dbReference type="PIRSR" id="PIRSR602401-1"/>
    </source>
</evidence>
<evidence type="ECO:0000256" key="4">
    <source>
        <dbReference type="ARBA" id="ARBA00023002"/>
    </source>
</evidence>
<sequence length="416" mass="48315">MTQIPQDRSIDSILALAFDDYKFISQRCQRYQTDIFQTRLLFKKTICLRGEEAAKVFYDPEKFIRKNAAPKRVQKTLFGEGGVQGMDGDPHRHRKQMFMSLMSDENIQQLADLLDQQWKAYAKKWSTMDKVVFFKEARAVFCRAVCTWAGVTLPESQVKQKTEDLGAMIDASGAVGLKHWRGRLSRQRTEKWIEGIIEQIRNNRLEIPQESAAYIIANHRDLEGELLDIHTAAVELINILRPTVAIARYATFAALALHEHPQCRQKMHDGGEEYCEWFVQEVRRFYPFFPFAAAIVNHDFDWHGYHFTQGTRVLLDLYGTNHDPQLWSNPEDFYPERFRDWNENRFNLIPQGGGDYYINHRCPGEWITIALMKVTLNFLTQSLKYDVPEQNLEISLSKMPTIPKSGFVISNIVAPN</sequence>
<dbReference type="HOGENOM" id="CLU_037319_0_0_3"/>
<dbReference type="Gene3D" id="1.10.630.10">
    <property type="entry name" value="Cytochrome P450"/>
    <property type="match status" value="1"/>
</dbReference>
<keyword evidence="2 6" id="KW-0349">Heme</keyword>
<proteinExistence type="inferred from homology"/>
<evidence type="ECO:0000256" key="2">
    <source>
        <dbReference type="ARBA" id="ARBA00022617"/>
    </source>
</evidence>
<keyword evidence="3 6" id="KW-0479">Metal-binding</keyword>
<dbReference type="GO" id="GO:0005506">
    <property type="term" value="F:iron ion binding"/>
    <property type="evidence" value="ECO:0007669"/>
    <property type="project" value="InterPro"/>
</dbReference>
<evidence type="ECO:0000313" key="8">
    <source>
        <dbReference type="Proteomes" id="UP000010473"/>
    </source>
</evidence>
<gene>
    <name evidence="7" type="ordered locus">Sta7437_4667</name>
</gene>
<dbReference type="GO" id="GO:0020037">
    <property type="term" value="F:heme binding"/>
    <property type="evidence" value="ECO:0007669"/>
    <property type="project" value="InterPro"/>
</dbReference>
<geneLocation type="plasmid" evidence="7 8">
    <name>pSTA7437.01</name>
</geneLocation>
<dbReference type="Pfam" id="PF00067">
    <property type="entry name" value="p450"/>
    <property type="match status" value="1"/>
</dbReference>
<keyword evidence="8" id="KW-1185">Reference proteome</keyword>
<dbReference type="SUPFAM" id="SSF48264">
    <property type="entry name" value="Cytochrome P450"/>
    <property type="match status" value="1"/>
</dbReference>
<feature type="binding site" description="axial binding residue" evidence="6">
    <location>
        <position position="362"/>
    </location>
    <ligand>
        <name>heme</name>
        <dbReference type="ChEBI" id="CHEBI:30413"/>
    </ligand>
    <ligandPart>
        <name>Fe</name>
        <dbReference type="ChEBI" id="CHEBI:18248"/>
    </ligandPart>
</feature>
<keyword evidence="7" id="KW-0614">Plasmid</keyword>
<comment type="cofactor">
    <cofactor evidence="6">
        <name>heme</name>
        <dbReference type="ChEBI" id="CHEBI:30413"/>
    </cofactor>
</comment>
<dbReference type="OrthoDB" id="9764248at2"/>
<dbReference type="PRINTS" id="PR00463">
    <property type="entry name" value="EP450I"/>
</dbReference>
<dbReference type="AlphaFoldDB" id="K9Y2A9"/>
<protein>
    <submittedName>
        <fullName evidence="7">Cytochrome P450</fullName>
    </submittedName>
</protein>
<dbReference type="GO" id="GO:0016705">
    <property type="term" value="F:oxidoreductase activity, acting on paired donors, with incorporation or reduction of molecular oxygen"/>
    <property type="evidence" value="ECO:0007669"/>
    <property type="project" value="InterPro"/>
</dbReference>
<evidence type="ECO:0000313" key="7">
    <source>
        <dbReference type="EMBL" id="AFZ38122.1"/>
    </source>
</evidence>
<dbReference type="PANTHER" id="PTHR24302:SF15">
    <property type="entry name" value="FATTY-ACID PEROXYGENASE"/>
    <property type="match status" value="1"/>
</dbReference>
<organism evidence="7 8">
    <name type="scientific">Stanieria cyanosphaera (strain ATCC 29371 / PCC 7437)</name>
    <dbReference type="NCBI Taxonomy" id="111780"/>
    <lineage>
        <taxon>Bacteria</taxon>
        <taxon>Bacillati</taxon>
        <taxon>Cyanobacteriota</taxon>
        <taxon>Cyanophyceae</taxon>
        <taxon>Pleurocapsales</taxon>
        <taxon>Dermocarpellaceae</taxon>
        <taxon>Stanieria</taxon>
    </lineage>
</organism>
<dbReference type="CDD" id="cd11067">
    <property type="entry name" value="CYP152"/>
    <property type="match status" value="1"/>
</dbReference>
<dbReference type="GO" id="GO:0004497">
    <property type="term" value="F:monooxygenase activity"/>
    <property type="evidence" value="ECO:0007669"/>
    <property type="project" value="InterPro"/>
</dbReference>
<dbReference type="RefSeq" id="WP_015212028.1">
    <property type="nucleotide sequence ID" value="NC_019765.1"/>
</dbReference>